<dbReference type="Gene3D" id="3.60.20.40">
    <property type="match status" value="1"/>
</dbReference>
<dbReference type="EC" id="3.4.19.13" evidence="4"/>
<reference evidence="5 6" key="1">
    <citation type="journal article" date="2023" name="Genome Announc.">
        <title>Pan-Genome Analyses of the Genus Cohnella and Proposal of the Novel Species Cohnella silvisoli sp. nov., Isolated from Forest Soil.</title>
        <authorList>
            <person name="Wang C."/>
            <person name="Mao L."/>
            <person name="Bao G."/>
            <person name="Zhu H."/>
        </authorList>
    </citation>
    <scope>NUCLEOTIDE SEQUENCE [LARGE SCALE GENOMIC DNA]</scope>
    <source>
        <strain evidence="5 6">NL03-T5-1</strain>
    </source>
</reference>
<keyword evidence="4" id="KW-0378">Hydrolase</keyword>
<dbReference type="PRINTS" id="PR01210">
    <property type="entry name" value="GGTRANSPTASE"/>
</dbReference>
<dbReference type="EC" id="2.3.2.2" evidence="4"/>
<dbReference type="InterPro" id="IPR029055">
    <property type="entry name" value="Ntn_hydrolases_N"/>
</dbReference>
<comment type="subunit">
    <text evidence="4">This enzyme consists of two polypeptide chains, which are synthesized in precursor form from a single polypeptide.</text>
</comment>
<comment type="PTM">
    <text evidence="4">Cleaved by autocatalysis into a large and a small subunit.</text>
</comment>
<evidence type="ECO:0000313" key="5">
    <source>
        <dbReference type="EMBL" id="MEQ4485395.1"/>
    </source>
</evidence>
<comment type="pathway">
    <text evidence="4">Sulfur metabolism; glutathione metabolism.</text>
</comment>
<dbReference type="SUPFAM" id="SSF56235">
    <property type="entry name" value="N-terminal nucleophile aminohydrolases (Ntn hydrolases)"/>
    <property type="match status" value="1"/>
</dbReference>
<dbReference type="PANTHER" id="PTHR43881:SF1">
    <property type="entry name" value="GAMMA-GLUTAMYLTRANSPEPTIDASE (AFU_ORTHOLOGUE AFUA_4G13580)"/>
    <property type="match status" value="1"/>
</dbReference>
<dbReference type="Proteomes" id="UP001493487">
    <property type="component" value="Unassembled WGS sequence"/>
</dbReference>
<comment type="catalytic activity">
    <reaction evidence="1 4">
        <text>an S-substituted glutathione + H2O = an S-substituted L-cysteinylglycine + L-glutamate</text>
        <dbReference type="Rhea" id="RHEA:59468"/>
        <dbReference type="ChEBI" id="CHEBI:15377"/>
        <dbReference type="ChEBI" id="CHEBI:29985"/>
        <dbReference type="ChEBI" id="CHEBI:90779"/>
        <dbReference type="ChEBI" id="CHEBI:143103"/>
        <dbReference type="EC" id="3.4.19.13"/>
    </reaction>
</comment>
<name>A0ABV1KZB8_9BACL</name>
<dbReference type="GO" id="GO:0103068">
    <property type="term" value="F:leukotriene C4 gamma-glutamyl transferase activity"/>
    <property type="evidence" value="ECO:0007669"/>
    <property type="project" value="UniProtKB-EC"/>
</dbReference>
<keyword evidence="4" id="KW-0865">Zymogen</keyword>
<evidence type="ECO:0000313" key="6">
    <source>
        <dbReference type="Proteomes" id="UP001493487"/>
    </source>
</evidence>
<evidence type="ECO:0000256" key="3">
    <source>
        <dbReference type="ARBA" id="ARBA00047417"/>
    </source>
</evidence>
<gene>
    <name evidence="5" type="primary">ggt</name>
    <name evidence="5" type="ORF">QJS35_23705</name>
</gene>
<sequence length="533" mass="58785">MNNVMPRAYRFMVTSPHYLASHVGSLVLAQGGNAIDAAVAISAALAVVYPHMTGLGGDSFFLIYSAEEGKVIGLNGSGRAAKTANPDVYRSEGLARLPDRGVRSALTVPGMVDAWWEVWSKYGKLAWEKLLTPALEYAEKGFPISRDLHGWMQRDELLLRADPVLSELFIDPLTNELKSEGARLVQTQLAESLRSIISGGRDSFYNGALMRRIVDAVRKDGGILAEEDFRSHRCDWVEPLSVTYRGKDIYQMPPNSQGFSLLMMLNILETINLEGIPRHSAEFYHLVTEVIKRAFSYRDMYLSDPDFVSVPIEQLLSKELATQLSAQIAFPPNQASPFHSVPMGQDTAYAAVVDEEGNAVSFIQSLYYDFGSAYVAGDTGIILQNRGSYFSLDDTHPNVLAPGKRTFHTLMPGMALKDGKPYLLVGTQGGEGQPQTQLSIITGVMDYGYTIQEAIGLPRWVYGRTWGEESDRLKIENRELGKEIERLEEWGHEVDAMSSWDGIMGQAQGILIEDNGVISGAADPRGDGFAIGW</sequence>
<comment type="catalytic activity">
    <reaction evidence="2 4">
        <text>glutathione + H2O = L-cysteinylglycine + L-glutamate</text>
        <dbReference type="Rhea" id="RHEA:28807"/>
        <dbReference type="ChEBI" id="CHEBI:15377"/>
        <dbReference type="ChEBI" id="CHEBI:29985"/>
        <dbReference type="ChEBI" id="CHEBI:57925"/>
        <dbReference type="ChEBI" id="CHEBI:61694"/>
        <dbReference type="EC" id="3.4.19.13"/>
    </reaction>
</comment>
<evidence type="ECO:0000256" key="1">
    <source>
        <dbReference type="ARBA" id="ARBA00001049"/>
    </source>
</evidence>
<dbReference type="Gene3D" id="1.10.246.130">
    <property type="match status" value="1"/>
</dbReference>
<comment type="caution">
    <text evidence="5">The sequence shown here is derived from an EMBL/GenBank/DDBJ whole genome shotgun (WGS) entry which is preliminary data.</text>
</comment>
<keyword evidence="6" id="KW-1185">Reference proteome</keyword>
<keyword evidence="4" id="KW-0317">Glutathione biosynthesis</keyword>
<dbReference type="RefSeq" id="WP_232187712.1">
    <property type="nucleotide sequence ID" value="NZ_JAIOAP010000014.1"/>
</dbReference>
<dbReference type="EMBL" id="JASKHM010000015">
    <property type="protein sequence ID" value="MEQ4485395.1"/>
    <property type="molecule type" value="Genomic_DNA"/>
</dbReference>
<evidence type="ECO:0000256" key="4">
    <source>
        <dbReference type="RuleBase" id="RU368036"/>
    </source>
</evidence>
<dbReference type="InterPro" id="IPR052896">
    <property type="entry name" value="GGT-like_enzyme"/>
</dbReference>
<proteinExistence type="inferred from homology"/>
<dbReference type="NCBIfam" id="TIGR00066">
    <property type="entry name" value="g_glut_trans"/>
    <property type="match status" value="1"/>
</dbReference>
<dbReference type="Pfam" id="PF01019">
    <property type="entry name" value="G_glu_transpept"/>
    <property type="match status" value="1"/>
</dbReference>
<keyword evidence="4 5" id="KW-0808">Transferase</keyword>
<protein>
    <recommendedName>
        <fullName evidence="4">Glutathione hydrolase proenzyme</fullName>
        <ecNumber evidence="4">2.3.2.2</ecNumber>
        <ecNumber evidence="4">3.4.19.13</ecNumber>
    </recommendedName>
    <component>
        <recommendedName>
            <fullName evidence="4">Glutathione hydrolase large chain</fullName>
        </recommendedName>
    </component>
    <component>
        <recommendedName>
            <fullName evidence="4">Glutathione hydrolase small chain</fullName>
        </recommendedName>
    </component>
</protein>
<organism evidence="5 6">
    <name type="scientific">Cohnella silvisoli</name>
    <dbReference type="NCBI Taxonomy" id="2873699"/>
    <lineage>
        <taxon>Bacteria</taxon>
        <taxon>Bacillati</taxon>
        <taxon>Bacillota</taxon>
        <taxon>Bacilli</taxon>
        <taxon>Bacillales</taxon>
        <taxon>Paenibacillaceae</taxon>
        <taxon>Cohnella</taxon>
    </lineage>
</organism>
<dbReference type="InterPro" id="IPR000101">
    <property type="entry name" value="GGT_peptidase"/>
</dbReference>
<evidence type="ECO:0000256" key="2">
    <source>
        <dbReference type="ARBA" id="ARBA00001089"/>
    </source>
</evidence>
<dbReference type="PANTHER" id="PTHR43881">
    <property type="entry name" value="GAMMA-GLUTAMYLTRANSPEPTIDASE (AFU_ORTHOLOGUE AFUA_4G13580)"/>
    <property type="match status" value="1"/>
</dbReference>
<dbReference type="InterPro" id="IPR043138">
    <property type="entry name" value="GGT_lsub"/>
</dbReference>
<keyword evidence="4 5" id="KW-0012">Acyltransferase</keyword>
<comment type="similarity">
    <text evidence="4">Belongs to the gamma-glutamyltransferase family.</text>
</comment>
<comment type="catalytic activity">
    <reaction evidence="3 4">
        <text>an N-terminal (5-L-glutamyl)-[peptide] + an alpha-amino acid = 5-L-glutamyl amino acid + an N-terminal L-alpha-aminoacyl-[peptide]</text>
        <dbReference type="Rhea" id="RHEA:23904"/>
        <dbReference type="Rhea" id="RHEA-COMP:9780"/>
        <dbReference type="Rhea" id="RHEA-COMP:9795"/>
        <dbReference type="ChEBI" id="CHEBI:77644"/>
        <dbReference type="ChEBI" id="CHEBI:78597"/>
        <dbReference type="ChEBI" id="CHEBI:78599"/>
        <dbReference type="ChEBI" id="CHEBI:78608"/>
        <dbReference type="EC" id="2.3.2.2"/>
    </reaction>
</comment>
<accession>A0ABV1KZB8</accession>
<dbReference type="InterPro" id="IPR043137">
    <property type="entry name" value="GGT_ssub_C"/>
</dbReference>